<evidence type="ECO:0000256" key="2">
    <source>
        <dbReference type="ARBA" id="ARBA00022723"/>
    </source>
</evidence>
<dbReference type="GO" id="GO:0016706">
    <property type="term" value="F:2-oxoglutarate-dependent dioxygenase activity"/>
    <property type="evidence" value="ECO:0007669"/>
    <property type="project" value="UniProtKB-ARBA"/>
</dbReference>
<dbReference type="EMBL" id="WTUW01000002">
    <property type="protein sequence ID" value="MZR31634.1"/>
    <property type="molecule type" value="Genomic_DNA"/>
</dbReference>
<dbReference type="InterPro" id="IPR042098">
    <property type="entry name" value="TauD-like_sf"/>
</dbReference>
<evidence type="ECO:0000256" key="4">
    <source>
        <dbReference type="ARBA" id="ARBA00023002"/>
    </source>
</evidence>
<evidence type="ECO:0000256" key="1">
    <source>
        <dbReference type="ARBA" id="ARBA00005896"/>
    </source>
</evidence>
<protein>
    <recommendedName>
        <fullName evidence="6">TauD/TfdA-like domain-containing protein</fullName>
    </recommendedName>
</protein>
<sequence length="314" mass="36167">MESDQVMPPDNRAVPLEALHFMPLSETFGAQVSGLDLSKTITESQKSALNQALVDHQVLLFRQQDLTEDQQIHFAQIFGPCRALWQNQDYPSANNLAHYLSNVDTEGQPIGRHPDPGSTHWHSDGSWSLQPSRATVLYGIRVPEGEGATHFANMYQIYEDLDRSVKDRFKGLQAEHNFELARATRQRRMPWQWSLSELNRESLVMQLKWWKSVLGRRFRDGAVYHPIVRPHPKTGRPTLYIGDHAWRIAGKFWPAGIKQMKEINSLQFKPTAIYTHKWQPGDLLIWDNGSVLHKVGPYNILNKVRIMRRCVVES</sequence>
<evidence type="ECO:0000259" key="6">
    <source>
        <dbReference type="Pfam" id="PF02668"/>
    </source>
</evidence>
<dbReference type="InterPro" id="IPR051178">
    <property type="entry name" value="TfdA_dioxygenase"/>
</dbReference>
<comment type="caution">
    <text evidence="7">The sequence shown here is derived from an EMBL/GenBank/DDBJ whole genome shotgun (WGS) entry which is preliminary data.</text>
</comment>
<keyword evidence="3" id="KW-0223">Dioxygenase</keyword>
<name>A0A6L8WAG2_9PROT</name>
<dbReference type="Pfam" id="PF02668">
    <property type="entry name" value="TauD"/>
    <property type="match status" value="1"/>
</dbReference>
<keyword evidence="5" id="KW-0408">Iron</keyword>
<dbReference type="GO" id="GO:0046872">
    <property type="term" value="F:metal ion binding"/>
    <property type="evidence" value="ECO:0007669"/>
    <property type="project" value="UniProtKB-KW"/>
</dbReference>
<gene>
    <name evidence="7" type="ORF">GQE98_13415</name>
</gene>
<dbReference type="Proteomes" id="UP000476030">
    <property type="component" value="Unassembled WGS sequence"/>
</dbReference>
<dbReference type="SUPFAM" id="SSF51197">
    <property type="entry name" value="Clavaminate synthase-like"/>
    <property type="match status" value="1"/>
</dbReference>
<dbReference type="PANTHER" id="PTHR43779:SF3">
    <property type="entry name" value="(3R)-3-[(CARBOXYMETHYL)AMINO]FATTY ACID OXYGENASE_DECARBOXYLASE"/>
    <property type="match status" value="1"/>
</dbReference>
<evidence type="ECO:0000313" key="7">
    <source>
        <dbReference type="EMBL" id="MZR31634.1"/>
    </source>
</evidence>
<proteinExistence type="inferred from homology"/>
<keyword evidence="2" id="KW-0479">Metal-binding</keyword>
<dbReference type="PANTHER" id="PTHR43779">
    <property type="entry name" value="DIOXYGENASE RV0097-RELATED"/>
    <property type="match status" value="1"/>
</dbReference>
<organism evidence="7 8">
    <name type="scientific">Sneathiella litorea</name>
    <dbReference type="NCBI Taxonomy" id="2606216"/>
    <lineage>
        <taxon>Bacteria</taxon>
        <taxon>Pseudomonadati</taxon>
        <taxon>Pseudomonadota</taxon>
        <taxon>Alphaproteobacteria</taxon>
        <taxon>Sneathiellales</taxon>
        <taxon>Sneathiellaceae</taxon>
        <taxon>Sneathiella</taxon>
    </lineage>
</organism>
<accession>A0A6L8WAG2</accession>
<evidence type="ECO:0000313" key="8">
    <source>
        <dbReference type="Proteomes" id="UP000476030"/>
    </source>
</evidence>
<dbReference type="AlphaFoldDB" id="A0A6L8WAG2"/>
<reference evidence="7 8" key="1">
    <citation type="submission" date="2019-12" db="EMBL/GenBank/DDBJ databases">
        <title>Snethiella sp. nov. sp. isolated from sea sand.</title>
        <authorList>
            <person name="Kim J."/>
            <person name="Jeong S.E."/>
            <person name="Jung H.S."/>
            <person name="Jeon C.O."/>
        </authorList>
    </citation>
    <scope>NUCLEOTIDE SEQUENCE [LARGE SCALE GENOMIC DNA]</scope>
    <source>
        <strain evidence="7 8">DP05</strain>
    </source>
</reference>
<keyword evidence="4" id="KW-0560">Oxidoreductase</keyword>
<dbReference type="InterPro" id="IPR003819">
    <property type="entry name" value="TauD/TfdA-like"/>
</dbReference>
<dbReference type="RefSeq" id="WP_161316121.1">
    <property type="nucleotide sequence ID" value="NZ_WTUW01000002.1"/>
</dbReference>
<dbReference type="Gene3D" id="3.60.130.10">
    <property type="entry name" value="Clavaminate synthase-like"/>
    <property type="match status" value="1"/>
</dbReference>
<evidence type="ECO:0000256" key="3">
    <source>
        <dbReference type="ARBA" id="ARBA00022964"/>
    </source>
</evidence>
<feature type="domain" description="TauD/TfdA-like" evidence="6">
    <location>
        <begin position="23"/>
        <end position="310"/>
    </location>
</feature>
<evidence type="ECO:0000256" key="5">
    <source>
        <dbReference type="ARBA" id="ARBA00023004"/>
    </source>
</evidence>
<comment type="similarity">
    <text evidence="1">Belongs to the TfdA dioxygenase family.</text>
</comment>
<keyword evidence="8" id="KW-1185">Reference proteome</keyword>